<evidence type="ECO:0000313" key="3">
    <source>
        <dbReference type="Proteomes" id="UP000526233"/>
    </source>
</evidence>
<sequence>MPKRLFYIWIAIFVLVTGALNWLLNPTPPTSPSIGGGGYDLSKPVYTLLLWAFLILWTSIAAVTGMISKDTFSARRAFLLAAIGALMAIIFFAIYRQNIH</sequence>
<feature type="transmembrane region" description="Helical" evidence="1">
    <location>
        <begin position="44"/>
        <end position="65"/>
    </location>
</feature>
<reference evidence="2 3" key="1">
    <citation type="submission" date="2018-11" db="EMBL/GenBank/DDBJ databases">
        <title>Genome sequencing and analysis.</title>
        <authorList>
            <person name="Huang Y.-T."/>
        </authorList>
    </citation>
    <scope>NUCLEOTIDE SEQUENCE [LARGE SCALE GENOMIC DNA]</scope>
    <source>
        <strain evidence="2 3">SHIN</strain>
    </source>
</reference>
<comment type="caution">
    <text evidence="2">The sequence shown here is derived from an EMBL/GenBank/DDBJ whole genome shotgun (WGS) entry which is preliminary data.</text>
</comment>
<dbReference type="AlphaFoldDB" id="A0A7Y3WV73"/>
<accession>A0A7Y3WV73</accession>
<dbReference type="RefSeq" id="WP_039860932.1">
    <property type="nucleotide sequence ID" value="NZ_JBHEEM010000007.1"/>
</dbReference>
<gene>
    <name evidence="2" type="ORF">EHE22_06195</name>
</gene>
<keyword evidence="1" id="KW-0812">Transmembrane</keyword>
<feature type="transmembrane region" description="Helical" evidence="1">
    <location>
        <begin position="77"/>
        <end position="95"/>
    </location>
</feature>
<keyword evidence="1" id="KW-1133">Transmembrane helix</keyword>
<evidence type="ECO:0000256" key="1">
    <source>
        <dbReference type="SAM" id="Phobius"/>
    </source>
</evidence>
<evidence type="ECO:0000313" key="2">
    <source>
        <dbReference type="EMBL" id="NNV20020.1"/>
    </source>
</evidence>
<keyword evidence="1" id="KW-0472">Membrane</keyword>
<dbReference type="Proteomes" id="UP000526233">
    <property type="component" value="Unassembled WGS sequence"/>
</dbReference>
<protein>
    <submittedName>
        <fullName evidence="2">Uncharacterized protein</fullName>
    </submittedName>
</protein>
<organism evidence="2 3">
    <name type="scientific">Brucella pseudogrignonensis</name>
    <dbReference type="NCBI Taxonomy" id="419475"/>
    <lineage>
        <taxon>Bacteria</taxon>
        <taxon>Pseudomonadati</taxon>
        <taxon>Pseudomonadota</taxon>
        <taxon>Alphaproteobacteria</taxon>
        <taxon>Hyphomicrobiales</taxon>
        <taxon>Brucellaceae</taxon>
        <taxon>Brucella/Ochrobactrum group</taxon>
        <taxon>Brucella</taxon>
    </lineage>
</organism>
<dbReference type="EMBL" id="PKQI01000001">
    <property type="protein sequence ID" value="NNV20020.1"/>
    <property type="molecule type" value="Genomic_DNA"/>
</dbReference>
<name>A0A7Y3WV73_9HYPH</name>
<feature type="transmembrane region" description="Helical" evidence="1">
    <location>
        <begin position="5"/>
        <end position="24"/>
    </location>
</feature>
<proteinExistence type="predicted"/>